<reference evidence="1 2" key="1">
    <citation type="submission" date="2019-06" db="EMBL/GenBank/DDBJ databases">
        <title>Sequencing the genomes of 1000 actinobacteria strains.</title>
        <authorList>
            <person name="Klenk H.-P."/>
        </authorList>
    </citation>
    <scope>NUCLEOTIDE SEQUENCE [LARGE SCALE GENOMIC DNA]</scope>
    <source>
        <strain evidence="1 2">DSM 43186</strain>
    </source>
</reference>
<comment type="caution">
    <text evidence="1">The sequence shown here is derived from an EMBL/GenBank/DDBJ whole genome shotgun (WGS) entry which is preliminary data.</text>
</comment>
<proteinExistence type="predicted"/>
<dbReference type="AlphaFoldDB" id="A0A543IUM9"/>
<evidence type="ECO:0000313" key="1">
    <source>
        <dbReference type="EMBL" id="TQM74275.1"/>
    </source>
</evidence>
<name>A0A543IUM9_9ACTN</name>
<dbReference type="RefSeq" id="WP_142258474.1">
    <property type="nucleotide sequence ID" value="NZ_BMPV01000006.1"/>
</dbReference>
<dbReference type="OrthoDB" id="3542267at2"/>
<keyword evidence="2" id="KW-1185">Reference proteome</keyword>
<dbReference type="EMBL" id="VFPQ01000001">
    <property type="protein sequence ID" value="TQM74275.1"/>
    <property type="molecule type" value="Genomic_DNA"/>
</dbReference>
<dbReference type="Proteomes" id="UP000319213">
    <property type="component" value="Unassembled WGS sequence"/>
</dbReference>
<evidence type="ECO:0000313" key="2">
    <source>
        <dbReference type="Proteomes" id="UP000319213"/>
    </source>
</evidence>
<protein>
    <submittedName>
        <fullName evidence="1">Uncharacterized protein</fullName>
    </submittedName>
</protein>
<sequence length="78" mass="7990">MSAENLDLAAIARRIADNAPNGSLEQAAAGSVAVTCATTRTLAEARSVLAGVTPENVRRAALELLDRLEAGERDDAAG</sequence>
<gene>
    <name evidence="1" type="ORF">FHX40_0943</name>
</gene>
<organism evidence="1 2">
    <name type="scientific">Thermopolyspora flexuosa</name>
    <dbReference type="NCBI Taxonomy" id="103836"/>
    <lineage>
        <taxon>Bacteria</taxon>
        <taxon>Bacillati</taxon>
        <taxon>Actinomycetota</taxon>
        <taxon>Actinomycetes</taxon>
        <taxon>Streptosporangiales</taxon>
        <taxon>Streptosporangiaceae</taxon>
        <taxon>Thermopolyspora</taxon>
    </lineage>
</organism>
<accession>A0A543IUM9</accession>